<feature type="transmembrane region" description="Helical" evidence="6">
    <location>
        <begin position="94"/>
        <end position="111"/>
    </location>
</feature>
<feature type="transmembrane region" description="Helical" evidence="6">
    <location>
        <begin position="56"/>
        <end position="82"/>
    </location>
</feature>
<dbReference type="RefSeq" id="WP_044439811.1">
    <property type="nucleotide sequence ID" value="NZ_JYFC01000002.1"/>
</dbReference>
<sequence>MSSTSTATRSDRARQITVAVSAVIAVVGSFIGSGAAGGTPIQNAAGGALGADSTPIAPAGPAFSIWSVIYLGLLAYAVWQLLPARASAPRQRLVGYWVAASLVLNAAWILSVQFDQLALSCVVIVLLLAVLARTFLLLVDGRPTGLVETIVLDGTMGLYLGWVSIATAANLTAGLTVSGFDGFGWGQDAWAVIVLAVAALVGVLIAIRGRGRLTPAASLAWGLAWVAVSRTIGTLVSQPATIAAIVAAAVVVITTIAIRITTRFATRAQGTQR</sequence>
<name>A0ABR5CHG5_9MICO</name>
<evidence type="ECO:0000256" key="4">
    <source>
        <dbReference type="ARBA" id="ARBA00022989"/>
    </source>
</evidence>
<reference evidence="7 8" key="1">
    <citation type="journal article" date="2001" name="Int. J. Syst. Evol. Microbiol.">
        <title>Agreia bicolorata gen. nov., sp. nov., to accommodate actinobacteria isolated from narrow reed grass infected by the nematode Heteroanguina graminophila.</title>
        <authorList>
            <person name="Evtushenko L.I."/>
            <person name="Dorofeeva L.V."/>
            <person name="Dobrovolskaya T.G."/>
            <person name="Streshinskaya G.M."/>
            <person name="Subbotin S.A."/>
            <person name="Tiedje J.M."/>
        </authorList>
    </citation>
    <scope>NUCLEOTIDE SEQUENCE [LARGE SCALE GENOMIC DNA]</scope>
    <source>
        <strain evidence="7 8">VKM Ac-1804</strain>
    </source>
</reference>
<dbReference type="Gene3D" id="1.20.1260.100">
    <property type="entry name" value="TspO/MBR protein"/>
    <property type="match status" value="1"/>
</dbReference>
<accession>A0ABR5CHG5</accession>
<comment type="similarity">
    <text evidence="2">Belongs to the TspO/BZRP family.</text>
</comment>
<dbReference type="EMBL" id="JYFC01000002">
    <property type="protein sequence ID" value="KJC65009.1"/>
    <property type="molecule type" value="Genomic_DNA"/>
</dbReference>
<gene>
    <name evidence="7" type="ORF">TZ00_05310</name>
</gene>
<proteinExistence type="inferred from homology"/>
<evidence type="ECO:0000256" key="2">
    <source>
        <dbReference type="ARBA" id="ARBA00007524"/>
    </source>
</evidence>
<keyword evidence="3 6" id="KW-0812">Transmembrane</keyword>
<dbReference type="Proteomes" id="UP000032503">
    <property type="component" value="Unassembled WGS sequence"/>
</dbReference>
<dbReference type="InterPro" id="IPR038330">
    <property type="entry name" value="TspO/MBR-related_sf"/>
</dbReference>
<comment type="caution">
    <text evidence="7">The sequence shown here is derived from an EMBL/GenBank/DDBJ whole genome shotgun (WGS) entry which is preliminary data.</text>
</comment>
<evidence type="ECO:0000313" key="7">
    <source>
        <dbReference type="EMBL" id="KJC65009.1"/>
    </source>
</evidence>
<feature type="transmembrane region" description="Helical" evidence="6">
    <location>
        <begin position="242"/>
        <end position="260"/>
    </location>
</feature>
<organism evidence="7 8">
    <name type="scientific">Agreia bicolorata</name>
    <dbReference type="NCBI Taxonomy" id="110935"/>
    <lineage>
        <taxon>Bacteria</taxon>
        <taxon>Bacillati</taxon>
        <taxon>Actinomycetota</taxon>
        <taxon>Actinomycetes</taxon>
        <taxon>Micrococcales</taxon>
        <taxon>Microbacteriaceae</taxon>
        <taxon>Agreia</taxon>
    </lineage>
</organism>
<evidence type="ECO:0000313" key="8">
    <source>
        <dbReference type="Proteomes" id="UP000032503"/>
    </source>
</evidence>
<dbReference type="PANTHER" id="PTHR33802:SF1">
    <property type="entry name" value="XK-RELATED PROTEIN"/>
    <property type="match status" value="1"/>
</dbReference>
<feature type="transmembrane region" description="Helical" evidence="6">
    <location>
        <begin position="189"/>
        <end position="207"/>
    </location>
</feature>
<comment type="subcellular location">
    <subcellularLocation>
        <location evidence="1">Membrane</location>
        <topology evidence="1">Multi-pass membrane protein</topology>
    </subcellularLocation>
</comment>
<protein>
    <submittedName>
        <fullName evidence="7">Membrane protein</fullName>
    </submittedName>
</protein>
<evidence type="ECO:0000256" key="1">
    <source>
        <dbReference type="ARBA" id="ARBA00004141"/>
    </source>
</evidence>
<keyword evidence="5 6" id="KW-0472">Membrane</keyword>
<feature type="transmembrane region" description="Helical" evidence="6">
    <location>
        <begin position="117"/>
        <end position="138"/>
    </location>
</feature>
<dbReference type="InterPro" id="IPR004307">
    <property type="entry name" value="TspO_MBR"/>
</dbReference>
<evidence type="ECO:0000256" key="6">
    <source>
        <dbReference type="SAM" id="Phobius"/>
    </source>
</evidence>
<keyword evidence="8" id="KW-1185">Reference proteome</keyword>
<dbReference type="PANTHER" id="PTHR33802">
    <property type="entry name" value="SI:CH211-161H7.5-RELATED"/>
    <property type="match status" value="1"/>
</dbReference>
<evidence type="ECO:0000256" key="5">
    <source>
        <dbReference type="ARBA" id="ARBA00023136"/>
    </source>
</evidence>
<feature type="transmembrane region" description="Helical" evidence="6">
    <location>
        <begin position="219"/>
        <end position="236"/>
    </location>
</feature>
<dbReference type="Pfam" id="PF03073">
    <property type="entry name" value="TspO_MBR"/>
    <property type="match status" value="1"/>
</dbReference>
<feature type="transmembrane region" description="Helical" evidence="6">
    <location>
        <begin position="150"/>
        <end position="169"/>
    </location>
</feature>
<feature type="transmembrane region" description="Helical" evidence="6">
    <location>
        <begin position="16"/>
        <end position="36"/>
    </location>
</feature>
<evidence type="ECO:0000256" key="3">
    <source>
        <dbReference type="ARBA" id="ARBA00022692"/>
    </source>
</evidence>
<keyword evidence="4 6" id="KW-1133">Transmembrane helix</keyword>